<dbReference type="PANTHER" id="PTHR43639:SF1">
    <property type="entry name" value="SHORT-CHAIN DEHYDROGENASE_REDUCTASE FAMILY PROTEIN"/>
    <property type="match status" value="1"/>
</dbReference>
<accession>A0A9W4GXU4</accession>
<dbReference type="EMBL" id="CAJVAX010000001">
    <property type="protein sequence ID" value="CAG7608014.1"/>
    <property type="molecule type" value="Genomic_DNA"/>
</dbReference>
<name>A0A9W4GXU4_9ACTN</name>
<organism evidence="3 4">
    <name type="scientific">Actinacidiphila bryophytorum</name>
    <dbReference type="NCBI Taxonomy" id="1436133"/>
    <lineage>
        <taxon>Bacteria</taxon>
        <taxon>Bacillati</taxon>
        <taxon>Actinomycetota</taxon>
        <taxon>Actinomycetes</taxon>
        <taxon>Kitasatosporales</taxon>
        <taxon>Streptomycetaceae</taxon>
        <taxon>Actinacidiphila</taxon>
    </lineage>
</organism>
<protein>
    <submittedName>
        <fullName evidence="3">Cyclic-di-GMP-binding biofilm dispersal mediator protein</fullName>
    </submittedName>
</protein>
<evidence type="ECO:0000256" key="1">
    <source>
        <dbReference type="ARBA" id="ARBA00006484"/>
    </source>
</evidence>
<dbReference type="PRINTS" id="PR00080">
    <property type="entry name" value="SDRFAMILY"/>
</dbReference>
<comment type="caution">
    <text evidence="3">The sequence shown here is derived from an EMBL/GenBank/DDBJ whole genome shotgun (WGS) entry which is preliminary data.</text>
</comment>
<comment type="similarity">
    <text evidence="1">Belongs to the short-chain dehydrogenases/reductases (SDR) family.</text>
</comment>
<dbReference type="GO" id="GO:0016491">
    <property type="term" value="F:oxidoreductase activity"/>
    <property type="evidence" value="ECO:0007669"/>
    <property type="project" value="UniProtKB-KW"/>
</dbReference>
<evidence type="ECO:0000256" key="2">
    <source>
        <dbReference type="ARBA" id="ARBA00023002"/>
    </source>
</evidence>
<dbReference type="Gene3D" id="3.40.50.720">
    <property type="entry name" value="NAD(P)-binding Rossmann-like Domain"/>
    <property type="match status" value="1"/>
</dbReference>
<proteinExistence type="inferred from homology"/>
<evidence type="ECO:0000313" key="3">
    <source>
        <dbReference type="EMBL" id="CAG7608014.1"/>
    </source>
</evidence>
<dbReference type="RefSeq" id="WP_205043446.1">
    <property type="nucleotide sequence ID" value="NZ_CAJVAX010000001.1"/>
</dbReference>
<gene>
    <name evidence="3" type="primary">bdcA</name>
    <name evidence="3" type="ORF">SBRY_11100</name>
</gene>
<dbReference type="InterPro" id="IPR036291">
    <property type="entry name" value="NAD(P)-bd_dom_sf"/>
</dbReference>
<dbReference type="Pfam" id="PF13561">
    <property type="entry name" value="adh_short_C2"/>
    <property type="match status" value="1"/>
</dbReference>
<sequence>MDTTEFDSRTALVTGASRGIGAAVALRLAEGGADVAFTYRRDTAAAEAVADKIRGMGRRALALRADSGAPAAIEEAVDRAAAAWGRLDILVNNAGAYMVGPVSDLGAADFDRAVAVNVRGPYLAARAASRHMRSGGRIISVGSNVGERTTFPGHTLYALTKTALTGMTKGLARDLGPLGITVNLLHPGPTDTDANPADGPYAQTVSGFTALGRYAAAEEIAAVVAHLASDAASYMTGAVVHVDGGFTV</sequence>
<dbReference type="AlphaFoldDB" id="A0A9W4GXU4"/>
<dbReference type="Proteomes" id="UP001153328">
    <property type="component" value="Unassembled WGS sequence"/>
</dbReference>
<dbReference type="FunFam" id="3.40.50.720:FF:000084">
    <property type="entry name" value="Short-chain dehydrogenase reductase"/>
    <property type="match status" value="1"/>
</dbReference>
<dbReference type="PRINTS" id="PR00081">
    <property type="entry name" value="GDHRDH"/>
</dbReference>
<dbReference type="InterPro" id="IPR002347">
    <property type="entry name" value="SDR_fam"/>
</dbReference>
<dbReference type="SUPFAM" id="SSF51735">
    <property type="entry name" value="NAD(P)-binding Rossmann-fold domains"/>
    <property type="match status" value="1"/>
</dbReference>
<keyword evidence="4" id="KW-1185">Reference proteome</keyword>
<keyword evidence="2" id="KW-0560">Oxidoreductase</keyword>
<dbReference type="PANTHER" id="PTHR43639">
    <property type="entry name" value="OXIDOREDUCTASE, SHORT-CHAIN DEHYDROGENASE/REDUCTASE FAMILY (AFU_ORTHOLOGUE AFUA_5G02870)"/>
    <property type="match status" value="1"/>
</dbReference>
<reference evidence="3" key="1">
    <citation type="submission" date="2021-06" db="EMBL/GenBank/DDBJ databases">
        <authorList>
            <person name="Arsene-Ploetze F."/>
        </authorList>
    </citation>
    <scope>NUCLEOTIDE SEQUENCE</scope>
    <source>
        <strain evidence="3">SBRY1</strain>
    </source>
</reference>
<evidence type="ECO:0000313" key="4">
    <source>
        <dbReference type="Proteomes" id="UP001153328"/>
    </source>
</evidence>